<dbReference type="EMBL" id="FCOE02000097">
    <property type="protein sequence ID" value="SAL02900.1"/>
    <property type="molecule type" value="Genomic_DNA"/>
</dbReference>
<protein>
    <submittedName>
        <fullName evidence="2">Uncharacterized protein</fullName>
    </submittedName>
</protein>
<organism evidence="2 3">
    <name type="scientific">Caballeronia pedi</name>
    <dbReference type="NCBI Taxonomy" id="1777141"/>
    <lineage>
        <taxon>Bacteria</taxon>
        <taxon>Pseudomonadati</taxon>
        <taxon>Pseudomonadota</taxon>
        <taxon>Betaproteobacteria</taxon>
        <taxon>Burkholderiales</taxon>
        <taxon>Burkholderiaceae</taxon>
        <taxon>Caballeronia</taxon>
    </lineage>
</organism>
<sequence length="314" mass="34610">MIASGADGAQVKDGKDAVHRVPHDSMTHKWDGDDAPRQGPSEAETKSDPNAQPTGASSDALKPEKVKQKKNGNWQIDSAINGAGGQKVGFAETEESPDAVTMRTVMIEDENARGKGYALNAYRDTINYALESGKAFHSDKEVSAPARKVYDRLKKMGYQVEQSKNVSEDDYGRLHSKDKGPVFTITGKPMRKAIGARRTLLILKSMIAGYTRRDGVFVQPHSDKRARRAPAADSRQMVLFEAPKKKPLPPNKFKGLDPVKSTGDLFEDEKYDWEHGHGHVRPRADGARARCGAERSCSVCQHERKLDDAEKARA</sequence>
<dbReference type="Proteomes" id="UP000054911">
    <property type="component" value="Unassembled WGS sequence"/>
</dbReference>
<reference evidence="2" key="1">
    <citation type="submission" date="2016-01" db="EMBL/GenBank/DDBJ databases">
        <authorList>
            <person name="Peeters C."/>
        </authorList>
    </citation>
    <scope>NUCLEOTIDE SEQUENCE [LARGE SCALE GENOMIC DNA]</scope>
    <source>
        <strain evidence="2">LMG 29323</strain>
    </source>
</reference>
<proteinExistence type="predicted"/>
<dbReference type="AlphaFoldDB" id="A0A158E863"/>
<feature type="compositionally biased region" description="Polar residues" evidence="1">
    <location>
        <begin position="48"/>
        <end position="57"/>
    </location>
</feature>
<evidence type="ECO:0000313" key="2">
    <source>
        <dbReference type="EMBL" id="SAL02900.1"/>
    </source>
</evidence>
<evidence type="ECO:0000313" key="3">
    <source>
        <dbReference type="Proteomes" id="UP000054911"/>
    </source>
</evidence>
<accession>A0A158E863</accession>
<keyword evidence="3" id="KW-1185">Reference proteome</keyword>
<name>A0A158E863_9BURK</name>
<feature type="region of interest" description="Disordered" evidence="1">
    <location>
        <begin position="1"/>
        <end position="97"/>
    </location>
</feature>
<evidence type="ECO:0000256" key="1">
    <source>
        <dbReference type="SAM" id="MobiDB-lite"/>
    </source>
</evidence>
<comment type="caution">
    <text evidence="2">The sequence shown here is derived from an EMBL/GenBank/DDBJ whole genome shotgun (WGS) entry which is preliminary data.</text>
</comment>
<dbReference type="STRING" id="1777141.AWB80_08466"/>
<gene>
    <name evidence="2" type="ORF">AWB80_08466</name>
</gene>
<feature type="compositionally biased region" description="Basic and acidic residues" evidence="1">
    <location>
        <begin position="10"/>
        <end position="36"/>
    </location>
</feature>